<protein>
    <recommendedName>
        <fullName evidence="4">Genetic interactor of prohibitins 3, mitochondrial</fullName>
    </recommendedName>
</protein>
<dbReference type="RefSeq" id="XP_040800208.1">
    <property type="nucleotide sequence ID" value="XM_040942333.1"/>
</dbReference>
<name>A0A8G1RP45_9EURO</name>
<accession>A0A8G1RP45</accession>
<evidence type="ECO:0000256" key="1">
    <source>
        <dbReference type="SAM" id="MobiDB-lite"/>
    </source>
</evidence>
<organism evidence="2 3">
    <name type="scientific">Aspergillus fijiensis CBS 313.89</name>
    <dbReference type="NCBI Taxonomy" id="1448319"/>
    <lineage>
        <taxon>Eukaryota</taxon>
        <taxon>Fungi</taxon>
        <taxon>Dikarya</taxon>
        <taxon>Ascomycota</taxon>
        <taxon>Pezizomycotina</taxon>
        <taxon>Eurotiomycetes</taxon>
        <taxon>Eurotiomycetidae</taxon>
        <taxon>Eurotiales</taxon>
        <taxon>Aspergillaceae</taxon>
        <taxon>Aspergillus</taxon>
    </lineage>
</organism>
<dbReference type="OrthoDB" id="1696305at2759"/>
<dbReference type="GeneID" id="63859666"/>
<feature type="region of interest" description="Disordered" evidence="1">
    <location>
        <begin position="364"/>
        <end position="384"/>
    </location>
</feature>
<evidence type="ECO:0000313" key="2">
    <source>
        <dbReference type="EMBL" id="RAK76198.1"/>
    </source>
</evidence>
<gene>
    <name evidence="2" type="ORF">BO72DRAFT_406814</name>
</gene>
<sequence length="675" mass="75832">MPPYLGRIVPRTTRIFRLPSQLQSRAKPLPLYLLTRPEVLARRKPTSQYLSKELRNYSTTDSPPDISSSIYPDSLPVCCPGCGAYTQTVEPAEPGYYSKTRKHVRKLGQEAQQLVAAPDAEGEKAAERIQQYIAKEAADWGESSARSKRYLEKDAAAAGEYLAKTQAPIQICDRCHDLLHHNRAVPAISPSIDSIRAYLDESPHKHNHVYHLVDAADFPMSLIPNIYKALNIMEPRSRNRRSATHQYSGSKRLPTLHIVITRSDLLAPTWDLVNSKMEYIRKMLRIQLNLSSEEFRLGQVHMISAQRGWWTKQVKEEIQNHVGGVWVVGKANVGKSSFIEACFPKDSRNLEKIADLVEQRDIESKRQGQQQLEEHPSFLDSDSLLPPAPREDMFPVLPVVSTLAGTTVSPIRIPFGRGRGEMIDLPGLERGDLTNYVRPEHQRNLMMTKRVKPERLTVKPGQSLLLCGGLIRITAVRPDDIILAACFVPFETHVTRTDKAIEMQRGDRPYPGDPILRDDTVGTFASAGRIDLQWDVTHSHLPTSIAKAVADHGKPIPELPYRVMAADVLIEGCGWVELTVQTRARSHALTVDEYDEDMDDDYLLGASKDVAAFSRTPQVEVFTPHGRHIGSRAPLECYKYIAEKQAAVKRQARGRGRQSISHQKRVKASRRASSS</sequence>
<dbReference type="InterPro" id="IPR050896">
    <property type="entry name" value="Mito_lipid_metab_GTPase"/>
</dbReference>
<dbReference type="InterPro" id="IPR027417">
    <property type="entry name" value="P-loop_NTPase"/>
</dbReference>
<dbReference type="PANTHER" id="PTHR46434:SF1">
    <property type="entry name" value="GENETIC INTERACTOR OF PROHIBITINS 3, MITOCHONDRIAL"/>
    <property type="match status" value="1"/>
</dbReference>
<evidence type="ECO:0008006" key="4">
    <source>
        <dbReference type="Google" id="ProtNLM"/>
    </source>
</evidence>
<dbReference type="Proteomes" id="UP000249789">
    <property type="component" value="Unassembled WGS sequence"/>
</dbReference>
<dbReference type="EMBL" id="KZ824651">
    <property type="protein sequence ID" value="RAK76198.1"/>
    <property type="molecule type" value="Genomic_DNA"/>
</dbReference>
<dbReference type="VEuPathDB" id="FungiDB:BO72DRAFT_406814"/>
<dbReference type="Gene3D" id="3.40.50.300">
    <property type="entry name" value="P-loop containing nucleotide triphosphate hydrolases"/>
    <property type="match status" value="1"/>
</dbReference>
<keyword evidence="3" id="KW-1185">Reference proteome</keyword>
<dbReference type="SUPFAM" id="SSF52540">
    <property type="entry name" value="P-loop containing nucleoside triphosphate hydrolases"/>
    <property type="match status" value="1"/>
</dbReference>
<feature type="compositionally biased region" description="Basic and acidic residues" evidence="1">
    <location>
        <begin position="364"/>
        <end position="377"/>
    </location>
</feature>
<proteinExistence type="predicted"/>
<dbReference type="GO" id="GO:0005739">
    <property type="term" value="C:mitochondrion"/>
    <property type="evidence" value="ECO:0007669"/>
    <property type="project" value="TreeGrafter"/>
</dbReference>
<dbReference type="PANTHER" id="PTHR46434">
    <property type="entry name" value="GENETIC INTERACTOR OF PROHIBITINS 3, MITOCHONDRIAL"/>
    <property type="match status" value="1"/>
</dbReference>
<feature type="region of interest" description="Disordered" evidence="1">
    <location>
        <begin position="651"/>
        <end position="675"/>
    </location>
</feature>
<evidence type="ECO:0000313" key="3">
    <source>
        <dbReference type="Proteomes" id="UP000249789"/>
    </source>
</evidence>
<reference evidence="2 3" key="1">
    <citation type="submission" date="2018-02" db="EMBL/GenBank/DDBJ databases">
        <title>The genomes of Aspergillus section Nigri reveals drivers in fungal speciation.</title>
        <authorList>
            <consortium name="DOE Joint Genome Institute"/>
            <person name="Vesth T.C."/>
            <person name="Nybo J."/>
            <person name="Theobald S."/>
            <person name="Brandl J."/>
            <person name="Frisvad J.C."/>
            <person name="Nielsen K.F."/>
            <person name="Lyhne E.K."/>
            <person name="Kogle M.E."/>
            <person name="Kuo A."/>
            <person name="Riley R."/>
            <person name="Clum A."/>
            <person name="Nolan M."/>
            <person name="Lipzen A."/>
            <person name="Salamov A."/>
            <person name="Henrissat B."/>
            <person name="Wiebenga A."/>
            <person name="De vries R.P."/>
            <person name="Grigoriev I.V."/>
            <person name="Mortensen U.H."/>
            <person name="Andersen M.R."/>
            <person name="Baker S.E."/>
        </authorList>
    </citation>
    <scope>NUCLEOTIDE SEQUENCE [LARGE SCALE GENOMIC DNA]</scope>
    <source>
        <strain evidence="2 3">CBS 313.89</strain>
    </source>
</reference>
<dbReference type="AlphaFoldDB" id="A0A8G1RP45"/>